<feature type="region of interest" description="Disordered" evidence="5">
    <location>
        <begin position="485"/>
        <end position="523"/>
    </location>
</feature>
<dbReference type="GO" id="GO:0005737">
    <property type="term" value="C:cytoplasm"/>
    <property type="evidence" value="ECO:0007669"/>
    <property type="project" value="UniProtKB-SubCell"/>
</dbReference>
<evidence type="ECO:0000259" key="6">
    <source>
        <dbReference type="PROSITE" id="PS50219"/>
    </source>
</evidence>
<dbReference type="EMBL" id="JALJOS010000010">
    <property type="protein sequence ID" value="KAK9833766.1"/>
    <property type="molecule type" value="Genomic_DNA"/>
</dbReference>
<accession>A0AAW1RJV6</accession>
<dbReference type="GO" id="GO:0006914">
    <property type="term" value="P:autophagy"/>
    <property type="evidence" value="ECO:0007669"/>
    <property type="project" value="TreeGrafter"/>
</dbReference>
<evidence type="ECO:0000256" key="3">
    <source>
        <dbReference type="ARBA" id="ARBA00022490"/>
    </source>
</evidence>
<dbReference type="SUPFAM" id="SSF50978">
    <property type="entry name" value="WD40 repeat-like"/>
    <property type="match status" value="1"/>
</dbReference>
<dbReference type="InterPro" id="IPR032914">
    <property type="entry name" value="Vam6/VPS39/TRAP1"/>
</dbReference>
<evidence type="ECO:0000256" key="4">
    <source>
        <dbReference type="ARBA" id="ARBA00022927"/>
    </source>
</evidence>
<keyword evidence="2" id="KW-0813">Transport</keyword>
<dbReference type="Proteomes" id="UP001438707">
    <property type="component" value="Unassembled WGS sequence"/>
</dbReference>
<gene>
    <name evidence="7" type="ORF">WJX74_005305</name>
</gene>
<dbReference type="GO" id="GO:0016020">
    <property type="term" value="C:membrane"/>
    <property type="evidence" value="ECO:0007669"/>
    <property type="project" value="TreeGrafter"/>
</dbReference>
<evidence type="ECO:0000313" key="7">
    <source>
        <dbReference type="EMBL" id="KAK9833766.1"/>
    </source>
</evidence>
<dbReference type="PANTHER" id="PTHR12894">
    <property type="entry name" value="CNH DOMAIN CONTAINING"/>
    <property type="match status" value="1"/>
</dbReference>
<keyword evidence="3" id="KW-0963">Cytoplasm</keyword>
<feature type="domain" description="CNH" evidence="6">
    <location>
        <begin position="45"/>
        <end position="310"/>
    </location>
</feature>
<proteinExistence type="predicted"/>
<reference evidence="7 8" key="1">
    <citation type="journal article" date="2024" name="Nat. Commun.">
        <title>Phylogenomics reveals the evolutionary origins of lichenization in chlorophyte algae.</title>
        <authorList>
            <person name="Puginier C."/>
            <person name="Libourel C."/>
            <person name="Otte J."/>
            <person name="Skaloud P."/>
            <person name="Haon M."/>
            <person name="Grisel S."/>
            <person name="Petersen M."/>
            <person name="Berrin J.G."/>
            <person name="Delaux P.M."/>
            <person name="Dal Grande F."/>
            <person name="Keller J."/>
        </authorList>
    </citation>
    <scope>NUCLEOTIDE SEQUENCE [LARGE SCALE GENOMIC DNA]</scope>
    <source>
        <strain evidence="7 8">SAG 2145</strain>
    </source>
</reference>
<dbReference type="InterPro" id="IPR019452">
    <property type="entry name" value="VPS39/TGF_beta_rcpt-assoc_1"/>
</dbReference>
<dbReference type="InterPro" id="IPR001180">
    <property type="entry name" value="CNH_dom"/>
</dbReference>
<comment type="caution">
    <text evidence="7">The sequence shown here is derived from an EMBL/GenBank/DDBJ whole genome shotgun (WGS) entry which is preliminary data.</text>
</comment>
<dbReference type="InterPro" id="IPR036322">
    <property type="entry name" value="WD40_repeat_dom_sf"/>
</dbReference>
<dbReference type="PANTHER" id="PTHR12894:SF27">
    <property type="entry name" value="TRANSFORMING GROWTH FACTOR-BETA RECEPTOR-ASSOCIATED PROTEIN 1"/>
    <property type="match status" value="1"/>
</dbReference>
<feature type="compositionally biased region" description="Low complexity" evidence="5">
    <location>
        <begin position="514"/>
        <end position="523"/>
    </location>
</feature>
<protein>
    <recommendedName>
        <fullName evidence="6">CNH domain-containing protein</fullName>
    </recommendedName>
</protein>
<dbReference type="AlphaFoldDB" id="A0AAW1RJV6"/>
<dbReference type="Pfam" id="PF10366">
    <property type="entry name" value="Vps39_1"/>
    <property type="match status" value="1"/>
</dbReference>
<comment type="subcellular location">
    <subcellularLocation>
        <location evidence="1">Cytoplasm</location>
    </subcellularLocation>
</comment>
<evidence type="ECO:0000256" key="5">
    <source>
        <dbReference type="SAM" id="MobiDB-lite"/>
    </source>
</evidence>
<organism evidence="7 8">
    <name type="scientific">Apatococcus lobatus</name>
    <dbReference type="NCBI Taxonomy" id="904363"/>
    <lineage>
        <taxon>Eukaryota</taxon>
        <taxon>Viridiplantae</taxon>
        <taxon>Chlorophyta</taxon>
        <taxon>core chlorophytes</taxon>
        <taxon>Trebouxiophyceae</taxon>
        <taxon>Chlorellales</taxon>
        <taxon>Chlorellaceae</taxon>
        <taxon>Apatococcus</taxon>
    </lineage>
</organism>
<dbReference type="PROSITE" id="PS50219">
    <property type="entry name" value="CNH"/>
    <property type="match status" value="1"/>
</dbReference>
<sequence>MLHRPLLLENLRKELSAHLRVSTRSGPMASDFKAFESTAILTVHKQKIQDLVCWDSRLLAALDDGTLLVIGRQEATESPEGRPWQVHRILKGFGKKYLLNLQVVRTRTALLSASDEGINLHTLPRLQLTAQATRTRGANCFAWDESKGMLAAACRKRVQLLQYDGRDFLEVRELGMSDIPLTMKWAGDSLAIGFKRECYLVHSISGTATEIIATGRLGRPHILSLPSAELLVGHDNVSSFVGHDGKQLHKKSLSWSEPPSAVVYTEPYIIAQLSHSLQARLASSRIMAQELCQNLDIPGATALTVSSQVNGSVFVACQAGTQSSIHHLVAVPLDQQAEALADLGDFLSALELACLLPESQAGVRHKLEEALRVRYGYHLFASDDINQGMAQIGISASASPLVLLNLLPSLTPPSVLEPLELLLEDMVAECKLPEVQEPTGDAYQAAVSAILPYLIGHRSRLQAFEAPGSPRKMQSKQGFSQFELQHQGSADEQGHPVISDGNDSLTDMESPAGSLQSHQLSPSQSVLQASTYMSGMEEKDRSHLSTLVDTAIIKAMLLMDDTGSLLRFVQRPNSVDLAEGCHILRSAGRYSELVALLQQHAQYDQALDLLRNLSQDPSRLEVPPRGAAADLKGLPGVWSAAKMLAAIGPKQLDVLWHHARWILKADPDHGLAMLLEMRPSLAPEVVVQMLNAFAPAFCAQYLETAMDEGIAKEQDFQTELAMIYLRLALDGGQQHPDAGQQGSSNHRADTPGQSMAHQRLKTMILTGKFVDHGRLLRVVPTTSLLEIRALLLERLGRHHEALRIYVHQLDSPLLAEEYCDRLYEAKINGLKANLQPMPDTWAGVEPEASYDMYIALMQVYLEADSRGYPDRSASASGASTSQSWERVCQLLSRKQDRIEPLKALSLLPGEVPLHVVLPFVKSSLRTLGEQKRTLAVVKGLSRAQDLESREKLTVCKKRNVLLSFERACAFCHKRIGNTAFTLQLIHHPNIACIGVSGLGAHSPEALLESYCPVQRSMSSLLQEGRAQQISLWRVDCKCSALKLGYFCVVFYAVEEHACINCRQSLVCFKSAFLPSDHVP</sequence>
<dbReference type="Pfam" id="PF00780">
    <property type="entry name" value="CNH"/>
    <property type="match status" value="1"/>
</dbReference>
<feature type="compositionally biased region" description="Polar residues" evidence="5">
    <location>
        <begin position="740"/>
        <end position="753"/>
    </location>
</feature>
<keyword evidence="8" id="KW-1185">Reference proteome</keyword>
<dbReference type="GO" id="GO:0034058">
    <property type="term" value="P:endosomal vesicle fusion"/>
    <property type="evidence" value="ECO:0007669"/>
    <property type="project" value="TreeGrafter"/>
</dbReference>
<evidence type="ECO:0000256" key="2">
    <source>
        <dbReference type="ARBA" id="ARBA00022448"/>
    </source>
</evidence>
<dbReference type="GO" id="GO:0015031">
    <property type="term" value="P:protein transport"/>
    <property type="evidence" value="ECO:0007669"/>
    <property type="project" value="UniProtKB-KW"/>
</dbReference>
<evidence type="ECO:0000256" key="1">
    <source>
        <dbReference type="ARBA" id="ARBA00004496"/>
    </source>
</evidence>
<keyword evidence="4" id="KW-0653">Protein transport</keyword>
<evidence type="ECO:0000313" key="8">
    <source>
        <dbReference type="Proteomes" id="UP001438707"/>
    </source>
</evidence>
<feature type="region of interest" description="Disordered" evidence="5">
    <location>
        <begin position="733"/>
        <end position="753"/>
    </location>
</feature>
<name>A0AAW1RJV6_9CHLO</name>